<dbReference type="AlphaFoldDB" id="A0A8T3BYK5"/>
<organism evidence="1 2">
    <name type="scientific">Dendrobium nobile</name>
    <name type="common">Orchid</name>
    <dbReference type="NCBI Taxonomy" id="94219"/>
    <lineage>
        <taxon>Eukaryota</taxon>
        <taxon>Viridiplantae</taxon>
        <taxon>Streptophyta</taxon>
        <taxon>Embryophyta</taxon>
        <taxon>Tracheophyta</taxon>
        <taxon>Spermatophyta</taxon>
        <taxon>Magnoliopsida</taxon>
        <taxon>Liliopsida</taxon>
        <taxon>Asparagales</taxon>
        <taxon>Orchidaceae</taxon>
        <taxon>Epidendroideae</taxon>
        <taxon>Malaxideae</taxon>
        <taxon>Dendrobiinae</taxon>
        <taxon>Dendrobium</taxon>
    </lineage>
</organism>
<keyword evidence="2" id="KW-1185">Reference proteome</keyword>
<protein>
    <submittedName>
        <fullName evidence="1">Uncharacterized protein</fullName>
    </submittedName>
</protein>
<reference evidence="1" key="1">
    <citation type="journal article" date="2022" name="Front. Genet.">
        <title>Chromosome-Scale Assembly of the Dendrobium nobile Genome Provides Insights Into the Molecular Mechanism of the Biosynthesis of the Medicinal Active Ingredient of Dendrobium.</title>
        <authorList>
            <person name="Xu Q."/>
            <person name="Niu S.-C."/>
            <person name="Li K.-L."/>
            <person name="Zheng P.-J."/>
            <person name="Zhang X.-J."/>
            <person name="Jia Y."/>
            <person name="Liu Y."/>
            <person name="Niu Y.-X."/>
            <person name="Yu L.-H."/>
            <person name="Chen D.-F."/>
            <person name="Zhang G.-Q."/>
        </authorList>
    </citation>
    <scope>NUCLEOTIDE SEQUENCE</scope>
    <source>
        <tissue evidence="1">Leaf</tissue>
    </source>
</reference>
<evidence type="ECO:0000313" key="1">
    <source>
        <dbReference type="EMBL" id="KAI0523152.1"/>
    </source>
</evidence>
<gene>
    <name evidence="1" type="ORF">KFK09_005542</name>
</gene>
<proteinExistence type="predicted"/>
<dbReference type="Proteomes" id="UP000829196">
    <property type="component" value="Unassembled WGS sequence"/>
</dbReference>
<accession>A0A8T3BYK5</accession>
<evidence type="ECO:0000313" key="2">
    <source>
        <dbReference type="Proteomes" id="UP000829196"/>
    </source>
</evidence>
<dbReference type="EMBL" id="JAGYWB010000005">
    <property type="protein sequence ID" value="KAI0523152.1"/>
    <property type="molecule type" value="Genomic_DNA"/>
</dbReference>
<name>A0A8T3BYK5_DENNO</name>
<comment type="caution">
    <text evidence="1">The sequence shown here is derived from an EMBL/GenBank/DDBJ whole genome shotgun (WGS) entry which is preliminary data.</text>
</comment>
<sequence>MQPLKKMSKKIASPPCSFLALHHDAQVLSVTYLPNSTATRDLEHCSATHSVCLETNYIAPEYITSQDCMITKNNNNNNNNCKTLEHKLMEDPCNPNEFHRQN</sequence>